<comment type="subcellular location">
    <subcellularLocation>
        <location evidence="1">Membrane</location>
    </subcellularLocation>
</comment>
<organism evidence="7 8">
    <name type="scientific">Heterocephalus glaber</name>
    <name type="common">Naked mole rat</name>
    <dbReference type="NCBI Taxonomy" id="10181"/>
    <lineage>
        <taxon>Eukaryota</taxon>
        <taxon>Metazoa</taxon>
        <taxon>Chordata</taxon>
        <taxon>Craniata</taxon>
        <taxon>Vertebrata</taxon>
        <taxon>Euteleostomi</taxon>
        <taxon>Mammalia</taxon>
        <taxon>Eutheria</taxon>
        <taxon>Euarchontoglires</taxon>
        <taxon>Glires</taxon>
        <taxon>Rodentia</taxon>
        <taxon>Hystricomorpha</taxon>
        <taxon>Bathyergidae</taxon>
        <taxon>Heterocephalus</taxon>
    </lineage>
</organism>
<dbReference type="AlphaFoldDB" id="A0AAX6TAV9"/>
<feature type="region of interest" description="Disordered" evidence="6">
    <location>
        <begin position="182"/>
        <end position="223"/>
    </location>
</feature>
<dbReference type="GO" id="GO:0016020">
    <property type="term" value="C:membrane"/>
    <property type="evidence" value="ECO:0007669"/>
    <property type="project" value="UniProtKB-SubCell"/>
</dbReference>
<feature type="compositionally biased region" description="Low complexity" evidence="6">
    <location>
        <begin position="252"/>
        <end position="266"/>
    </location>
</feature>
<feature type="compositionally biased region" description="Basic residues" evidence="6">
    <location>
        <begin position="19"/>
        <end position="30"/>
    </location>
</feature>
<evidence type="ECO:0000256" key="2">
    <source>
        <dbReference type="ARBA" id="ARBA00006843"/>
    </source>
</evidence>
<evidence type="ECO:0000256" key="4">
    <source>
        <dbReference type="ARBA" id="ARBA00022989"/>
    </source>
</evidence>
<evidence type="ECO:0000256" key="1">
    <source>
        <dbReference type="ARBA" id="ARBA00004370"/>
    </source>
</evidence>
<keyword evidence="3" id="KW-0812">Transmembrane</keyword>
<keyword evidence="7" id="KW-1185">Reference proteome</keyword>
<keyword evidence="5" id="KW-0472">Membrane</keyword>
<feature type="region of interest" description="Disordered" evidence="6">
    <location>
        <begin position="237"/>
        <end position="281"/>
    </location>
</feature>
<dbReference type="GeneID" id="101696736"/>
<reference evidence="8" key="1">
    <citation type="submission" date="2025-08" db="UniProtKB">
        <authorList>
            <consortium name="RefSeq"/>
        </authorList>
    </citation>
    <scope>IDENTIFICATION</scope>
</reference>
<dbReference type="RefSeq" id="XP_021117223.1">
    <property type="nucleotide sequence ID" value="XM_021261564.1"/>
</dbReference>
<proteinExistence type="inferred from homology"/>
<evidence type="ECO:0000313" key="8">
    <source>
        <dbReference type="RefSeq" id="XP_021117223.1"/>
    </source>
</evidence>
<feature type="region of interest" description="Disordered" evidence="6">
    <location>
        <begin position="374"/>
        <end position="421"/>
    </location>
</feature>
<evidence type="ECO:0000313" key="7">
    <source>
        <dbReference type="Proteomes" id="UP000694906"/>
    </source>
</evidence>
<evidence type="ECO:0000256" key="5">
    <source>
        <dbReference type="ARBA" id="ARBA00023136"/>
    </source>
</evidence>
<evidence type="ECO:0000256" key="6">
    <source>
        <dbReference type="SAM" id="MobiDB-lite"/>
    </source>
</evidence>
<feature type="region of interest" description="Disordered" evidence="6">
    <location>
        <begin position="557"/>
        <end position="583"/>
    </location>
</feature>
<protein>
    <submittedName>
        <fullName evidence="8">Vegetative cell wall protein gp1</fullName>
    </submittedName>
</protein>
<keyword evidence="4" id="KW-1133">Transmembrane helix</keyword>
<feature type="region of interest" description="Disordered" evidence="6">
    <location>
        <begin position="1"/>
        <end position="40"/>
    </location>
</feature>
<sequence length="583" mass="60650">MSAPGPDRRAALPGCRGRGAGRFRGARRMRVPKDSSGPASWRPSLSCLVLTLESPKEVIGLAEPRGQRRPCLAAVLAVGDPARALDGGCSMVPRALAGPGQLRAQVRDWRVTGHGPGCQPGFVPTLCSWREPRTPQGVRSAPEGRRLRGPSTAAQCLSHRARCRGLRPRGWALGSQRAVGVPVCPLSAPDTKGGSSPARPEDPESPWDPEHPESPADPALPQLPRRPWLLDEAHAPDEDAVAGGGEPGPGDPTASSPSPGPKAAGSVPHIGFTTEPPPYAPLDPKAAPALFAPFPPPVLLPPAPAALFPPGPLFSATVPGAYTFPAYCSPAAAPGEHRAPPKDYMAESVLVTFFCCLLTGLIAVVYAHEVGGRGGAARPTGSPVAPTEGGHWEGLARSDGTRSPPVHPCTAAREGSQAGPGAALPRSSWVCLPLACPAPQPSAPLTTLIASLHPPAHSSTDLRIHRHPPTYSPAPPPVHPIQLCIPPHPYIQAYRCLPTHLLAYPSSTSPSFCPPAVHPCLYASVTCSSTHHSVQPHRPPSLHPPFDLFTLQPHLLTSRGPPDLANHRVAQGAGPGDVPAAGS</sequence>
<evidence type="ECO:0000256" key="3">
    <source>
        <dbReference type="ARBA" id="ARBA00022692"/>
    </source>
</evidence>
<feature type="compositionally biased region" description="Basic and acidic residues" evidence="6">
    <location>
        <begin position="390"/>
        <end position="400"/>
    </location>
</feature>
<dbReference type="CTD" id="642515"/>
<dbReference type="Proteomes" id="UP000694906">
    <property type="component" value="Unplaced"/>
</dbReference>
<gene>
    <name evidence="8" type="primary">LOC101696736</name>
</gene>
<name>A0AAX6TAV9_HETGA</name>
<dbReference type="InterPro" id="IPR007593">
    <property type="entry name" value="CD225/Dispanin_fam"/>
</dbReference>
<feature type="region of interest" description="Disordered" evidence="6">
    <location>
        <begin position="129"/>
        <end position="153"/>
    </location>
</feature>
<dbReference type="Pfam" id="PF04505">
    <property type="entry name" value="CD225"/>
    <property type="match status" value="1"/>
</dbReference>
<comment type="similarity">
    <text evidence="2">Belongs to the CD225/Dispanin family.</text>
</comment>
<feature type="compositionally biased region" description="Basic and acidic residues" evidence="6">
    <location>
        <begin position="1"/>
        <end position="10"/>
    </location>
</feature>
<accession>A0AAX6TAV9</accession>